<gene>
    <name evidence="1" type="ORF">MJO28_006038</name>
</gene>
<reference evidence="1 2" key="3">
    <citation type="journal article" date="2022" name="Microbiol. Spectr.">
        <title>Folding features and dynamics of 3D genome architecture in plant fungal pathogens.</title>
        <authorList>
            <person name="Xia C."/>
        </authorList>
    </citation>
    <scope>NUCLEOTIDE SEQUENCE [LARGE SCALE GENOMIC DNA]</scope>
    <source>
        <strain evidence="1 2">93-210</strain>
    </source>
</reference>
<sequence>MPLLDGNPVSPLPIASQLSRPRAAAGSEPVWLIEPTAEIFTDYESYANRYIFYSQPIFTPRNDTNRTVSFFEALNIEHRQLDQQIRTNFPISLKQNILNTIKHQAEPNIDHLVDYLYSLYHNRFNVAEKVIVDLPPSTSSSEVYHAKVIRVFPPKPIRDLDKSSYDHLIHLQSLNRFPELDLNQCLQIDIPTDYLYTIQLIDDQSKSTSTDSFGASYMEVEAKKLSRHTDTFSKPLLKRFLQSILTTSTTSRWTIHPDVCLPTTIPIPEIPIPTYKSLIKSLTNDHPEPELKKRKIVNPTDLIDHEECPQVDPASLKKNIIIIKPKNNNKLGSDLTINTQQSTNPVDSQNTSTTTPSTATTKKTIKYPIEDLDLDPFTIIDGRYLRRSINPTPLKLPIKPKTSIKNLGKKFSQKLKIWSIINIFKLNTIRLKFEELDSSLDLITSELVSKILNENRLKYPTTSNKKFTSISILPYFSNKPVQESKVMNIDEREYWVRKGLRFVNVTKRLQNLGLSNSSSSNGKRKNNKVVSSSSSSSSGEEDWVMGLIEILCHRGGIESLGCTARLLKYLLSSEGKLIEIDHEIEEDDSITIDQPDSNQVNHKPRVQPTTTHAADSPLSNDSLTDPESELTEPEGEEHEEEEEEDLEPEIGGHETADEDGLKYGRSIRNIRQNPLRLRKLLLDRYRNLGSSDKFNLLEFLVDLVVESDHVRNYLEESDETLTVIRREKAEVNKEKRKVLEELARLEVRKLELSNNKVPSSTSTELVSKNNERINGSQSTTIDDPSRSEIPPTSSTNGIEGIGEVEGERSTTKIRLTIKSSSAITNKKKEEIIRPFQTPIRTATLLSKQIKLPSPPPPSSSIDPNHHQESESSRIIKEKIELETQLFDLSLKELKFNESFRQLINVFKLKPLGFDRFFLKYWWFDGIGGLEIHPPNLDDHNEEERECSKWYSGCIFVSGPTSQEWDKISNNFGGHSSVLKRRIFEEVGTDSHSLTDLDLAGIEDALVGVDEWAIYDTEDQIEELMNWLNSKGIRENQLKSNLKEWKEYILDGVRQRHQMQRHFQNLPGVDQHLQQQQEEEDQDQDQDQEEQDDEEEEEEDDESLESTQKNELGNGNHLCKKRGRTTTRSRLSSTDHGLDLPQENGGSDIEIDDPSDLV</sequence>
<reference evidence="2" key="1">
    <citation type="journal article" date="2018" name="BMC Genomics">
        <title>Genomic insights into host adaptation between the wheat stripe rust pathogen (Puccinia striiformis f. sp. tritici) and the barley stripe rust pathogen (Puccinia striiformis f. sp. hordei).</title>
        <authorList>
            <person name="Xia C."/>
            <person name="Wang M."/>
            <person name="Yin C."/>
            <person name="Cornejo O.E."/>
            <person name="Hulbert S.H."/>
            <person name="Chen X."/>
        </authorList>
    </citation>
    <scope>NUCLEOTIDE SEQUENCE [LARGE SCALE GENOMIC DNA]</scope>
    <source>
        <strain evidence="2">93-210</strain>
    </source>
</reference>
<accession>A0ACC0EFV9</accession>
<name>A0ACC0EFV9_9BASI</name>
<dbReference type="EMBL" id="CM045870">
    <property type="protein sequence ID" value="KAI7953491.1"/>
    <property type="molecule type" value="Genomic_DNA"/>
</dbReference>
<proteinExistence type="predicted"/>
<comment type="caution">
    <text evidence="1">The sequence shown here is derived from an EMBL/GenBank/DDBJ whole genome shotgun (WGS) entry which is preliminary data.</text>
</comment>
<organism evidence="1 2">
    <name type="scientific">Puccinia striiformis f. sp. tritici</name>
    <dbReference type="NCBI Taxonomy" id="168172"/>
    <lineage>
        <taxon>Eukaryota</taxon>
        <taxon>Fungi</taxon>
        <taxon>Dikarya</taxon>
        <taxon>Basidiomycota</taxon>
        <taxon>Pucciniomycotina</taxon>
        <taxon>Pucciniomycetes</taxon>
        <taxon>Pucciniales</taxon>
        <taxon>Pucciniaceae</taxon>
        <taxon>Puccinia</taxon>
    </lineage>
</organism>
<dbReference type="Proteomes" id="UP001060170">
    <property type="component" value="Chromosome 6"/>
</dbReference>
<evidence type="ECO:0000313" key="1">
    <source>
        <dbReference type="EMBL" id="KAI7953491.1"/>
    </source>
</evidence>
<evidence type="ECO:0000313" key="2">
    <source>
        <dbReference type="Proteomes" id="UP001060170"/>
    </source>
</evidence>
<protein>
    <submittedName>
        <fullName evidence="1">Uncharacterized protein</fullName>
    </submittedName>
</protein>
<reference evidence="2" key="2">
    <citation type="journal article" date="2018" name="Mol. Plant Microbe Interact.">
        <title>Genome sequence resources for the wheat stripe rust pathogen (Puccinia striiformis f. sp. tritici) and the barley stripe rust pathogen (Puccinia striiformis f. sp. hordei).</title>
        <authorList>
            <person name="Xia C."/>
            <person name="Wang M."/>
            <person name="Yin C."/>
            <person name="Cornejo O.E."/>
            <person name="Hulbert S.H."/>
            <person name="Chen X."/>
        </authorList>
    </citation>
    <scope>NUCLEOTIDE SEQUENCE [LARGE SCALE GENOMIC DNA]</scope>
    <source>
        <strain evidence="2">93-210</strain>
    </source>
</reference>
<keyword evidence="2" id="KW-1185">Reference proteome</keyword>